<name>A0A3P1CVD2_9BACT</name>
<evidence type="ECO:0000259" key="2">
    <source>
        <dbReference type="Pfam" id="PF17482"/>
    </source>
</evidence>
<keyword evidence="4" id="KW-1185">Reference proteome</keyword>
<dbReference type="RefSeq" id="WP_124903705.1">
    <property type="nucleotide sequence ID" value="NZ_RQJP01000001.1"/>
</dbReference>
<comment type="caution">
    <text evidence="3">The sequence shown here is derived from an EMBL/GenBank/DDBJ whole genome shotgun (WGS) entry which is preliminary data.</text>
</comment>
<evidence type="ECO:0000313" key="3">
    <source>
        <dbReference type="EMBL" id="RRB17265.1"/>
    </source>
</evidence>
<dbReference type="InterPro" id="IPR052042">
    <property type="entry name" value="Tail_sheath_structural"/>
</dbReference>
<dbReference type="EMBL" id="RQJP01000001">
    <property type="protein sequence ID" value="RRB17265.1"/>
    <property type="molecule type" value="Genomic_DNA"/>
</dbReference>
<reference evidence="3 4" key="1">
    <citation type="submission" date="2018-11" db="EMBL/GenBank/DDBJ databases">
        <authorList>
            <person name="Zhou Z."/>
            <person name="Wang G."/>
        </authorList>
    </citation>
    <scope>NUCLEOTIDE SEQUENCE [LARGE SCALE GENOMIC DNA]</scope>
    <source>
        <strain evidence="3 4">KCTC42998</strain>
    </source>
</reference>
<dbReference type="OrthoDB" id="9767864at2"/>
<dbReference type="AlphaFoldDB" id="A0A3P1CVD2"/>
<dbReference type="InterPro" id="IPR020287">
    <property type="entry name" value="Tail_sheath_C"/>
</dbReference>
<evidence type="ECO:0000313" key="4">
    <source>
        <dbReference type="Proteomes" id="UP000274271"/>
    </source>
</evidence>
<proteinExistence type="inferred from homology"/>
<gene>
    <name evidence="3" type="ORF">EHT87_02995</name>
</gene>
<accession>A0A3P1CVD2</accession>
<dbReference type="PANTHER" id="PTHR35861:SF1">
    <property type="entry name" value="PHAGE TAIL SHEATH PROTEIN"/>
    <property type="match status" value="1"/>
</dbReference>
<organism evidence="3 4">
    <name type="scientific">Larkinella knui</name>
    <dbReference type="NCBI Taxonomy" id="2025310"/>
    <lineage>
        <taxon>Bacteria</taxon>
        <taxon>Pseudomonadati</taxon>
        <taxon>Bacteroidota</taxon>
        <taxon>Cytophagia</taxon>
        <taxon>Cytophagales</taxon>
        <taxon>Spirosomataceae</taxon>
        <taxon>Larkinella</taxon>
    </lineage>
</organism>
<sequence>MQYRTPGVYVEEISLLPPSISEVETAIPAFIGYTQKADLLQPNDLSNVPQEVNSLAEYQLYFGFGPSIQYSTIELDASNGVSKSTSNQTYYLYDSIRLFFNNGGGKCFIISVGLYTAEIRKDDFIEKGLVALRSKDEPTLILFPDAVSLPADEFHAVQQAALRECGDPAVRVDFNRFVVMDLQQDASELSWKTGIDSFRNQVGINNLKYGAAYTPWLKATLSKNIGYRDLLDTSAPVFTSKLRRGGVMVNIIDLANSYTDSERGTIRDRLTALDQAIADSNKLRADFTANLIKAEEFNRLNDKFNTASDLAEKLGTLVLVFDYLYSLADLLQTYTTSAGLGSINLKTQAEQSITAVKSVYGTLISHDVGAADVAGFSGSAKFPRFSKAAHQPNVHANWEGIFGDGAGTGTHIPAASTAIFDAAAAGSDEAKKIAQMTAAWPTLRDTFNVVLLSLQSLRQAAENYELTLQTVLIEGFPALKSILNTLKSSSSIVPPSGAVAGIYAYVDGTRGVWKAPANVSLSSVSGVTIELDDKKQESLNDHPTGKSINAIRTFVGKGILVWGARTLDATSSEWRYVPVRRFYNLVEESARKACEHFVFEPNDANTWVKVRSMIENYLTTLWRQGALAGAKAEQAFYVRVGLKTTMTDVDINEGRMIVTIGMAPVRPAEFIILNFSQLMQQS</sequence>
<comment type="similarity">
    <text evidence="1">Belongs to the myoviridae tail sheath protein family.</text>
</comment>
<dbReference type="Proteomes" id="UP000274271">
    <property type="component" value="Unassembled WGS sequence"/>
</dbReference>
<dbReference type="Gene3D" id="3.40.50.11780">
    <property type="match status" value="2"/>
</dbReference>
<protein>
    <submittedName>
        <fullName evidence="3">Phage tail protein</fullName>
    </submittedName>
</protein>
<evidence type="ECO:0000256" key="1">
    <source>
        <dbReference type="ARBA" id="ARBA00008005"/>
    </source>
</evidence>
<dbReference type="Pfam" id="PF17482">
    <property type="entry name" value="Phage_sheath_1C"/>
    <property type="match status" value="1"/>
</dbReference>
<feature type="domain" description="Tail sheath protein C-terminal" evidence="2">
    <location>
        <begin position="571"/>
        <end position="675"/>
    </location>
</feature>
<dbReference type="PANTHER" id="PTHR35861">
    <property type="match status" value="1"/>
</dbReference>